<evidence type="ECO:0000259" key="11">
    <source>
        <dbReference type="Pfam" id="PF01618"/>
    </source>
</evidence>
<proteinExistence type="inferred from homology"/>
<evidence type="ECO:0000256" key="8">
    <source>
        <dbReference type="RuleBase" id="RU004057"/>
    </source>
</evidence>
<dbReference type="STRING" id="651662.SAMN04488069_11365"/>
<evidence type="ECO:0000313" key="13">
    <source>
        <dbReference type="Proteomes" id="UP000199249"/>
    </source>
</evidence>
<dbReference type="PANTHER" id="PTHR30625">
    <property type="entry name" value="PROTEIN TOLQ"/>
    <property type="match status" value="1"/>
</dbReference>
<feature type="region of interest" description="Disordered" evidence="9">
    <location>
        <begin position="1"/>
        <end position="26"/>
    </location>
</feature>
<dbReference type="GO" id="GO:0017038">
    <property type="term" value="P:protein import"/>
    <property type="evidence" value="ECO:0007669"/>
    <property type="project" value="TreeGrafter"/>
</dbReference>
<dbReference type="EMBL" id="FNOV01000013">
    <property type="protein sequence ID" value="SDY77809.1"/>
    <property type="molecule type" value="Genomic_DNA"/>
</dbReference>
<evidence type="ECO:0000256" key="9">
    <source>
        <dbReference type="SAM" id="MobiDB-lite"/>
    </source>
</evidence>
<dbReference type="InterPro" id="IPR002898">
    <property type="entry name" value="MotA_ExbB_proton_chnl"/>
</dbReference>
<dbReference type="InterPro" id="IPR050790">
    <property type="entry name" value="ExbB/TolQ_transport"/>
</dbReference>
<reference evidence="13" key="1">
    <citation type="submission" date="2016-10" db="EMBL/GenBank/DDBJ databases">
        <authorList>
            <person name="Varghese N."/>
            <person name="Submissions S."/>
        </authorList>
    </citation>
    <scope>NUCLEOTIDE SEQUENCE [LARGE SCALE GENOMIC DNA]</scope>
    <source>
        <strain evidence="13">CGMCC 1.8975</strain>
    </source>
</reference>
<accession>A0A1H3MNY2</accession>
<evidence type="ECO:0000313" key="12">
    <source>
        <dbReference type="EMBL" id="SDY77809.1"/>
    </source>
</evidence>
<feature type="transmembrane region" description="Helical" evidence="10">
    <location>
        <begin position="31"/>
        <end position="52"/>
    </location>
</feature>
<keyword evidence="6 10" id="KW-1133">Transmembrane helix</keyword>
<sequence>MEQKNAMNKPAARPAAAATPKGDSRGSGSSAFAIIAIIAAFIVSVLLFIFVFGNGSHFQGGNNENNPIAGDYFGVVYKGGPVVPVLMTMFLLVIIFSIERALTLSRAKGNKSIESFVRTIRQKLNVNDITGAIAACDQQKGSVANVVRAGLVKYQEMSRDRYLEKDQKVLAIQKEIEESTALELPMLEKNLVIISTLASIATLVGLIGTVLGMIKAFSALAQGGAPDAVGLANGISEALINTALGITGSALAIVAYNFFTSKIDELTYSIDEAGFSIIQTFSAQHGATDHSAPVTTTTI</sequence>
<keyword evidence="13" id="KW-1185">Reference proteome</keyword>
<dbReference type="Proteomes" id="UP000199249">
    <property type="component" value="Unassembled WGS sequence"/>
</dbReference>
<keyword evidence="3" id="KW-1003">Cell membrane</keyword>
<keyword evidence="7 10" id="KW-0472">Membrane</keyword>
<feature type="domain" description="MotA/TolQ/ExbB proton channel" evidence="11">
    <location>
        <begin position="145"/>
        <end position="271"/>
    </location>
</feature>
<dbReference type="GO" id="GO:0005886">
    <property type="term" value="C:plasma membrane"/>
    <property type="evidence" value="ECO:0007669"/>
    <property type="project" value="UniProtKB-SubCell"/>
</dbReference>
<feature type="transmembrane region" description="Helical" evidence="10">
    <location>
        <begin position="238"/>
        <end position="259"/>
    </location>
</feature>
<evidence type="ECO:0000256" key="2">
    <source>
        <dbReference type="ARBA" id="ARBA00022448"/>
    </source>
</evidence>
<evidence type="ECO:0000256" key="6">
    <source>
        <dbReference type="ARBA" id="ARBA00022989"/>
    </source>
</evidence>
<evidence type="ECO:0000256" key="3">
    <source>
        <dbReference type="ARBA" id="ARBA00022475"/>
    </source>
</evidence>
<name>A0A1H3MNY2_9BACT</name>
<dbReference type="Pfam" id="PF01618">
    <property type="entry name" value="MotA_ExbB"/>
    <property type="match status" value="1"/>
</dbReference>
<dbReference type="AlphaFoldDB" id="A0A1H3MNY2"/>
<keyword evidence="2 8" id="KW-0813">Transport</keyword>
<evidence type="ECO:0000256" key="7">
    <source>
        <dbReference type="ARBA" id="ARBA00023136"/>
    </source>
</evidence>
<comment type="subcellular location">
    <subcellularLocation>
        <location evidence="1">Cell membrane</location>
        <topology evidence="1">Multi-pass membrane protein</topology>
    </subcellularLocation>
    <subcellularLocation>
        <location evidence="8">Membrane</location>
        <topology evidence="8">Multi-pass membrane protein</topology>
    </subcellularLocation>
</comment>
<keyword evidence="5 8" id="KW-0653">Protein transport</keyword>
<dbReference type="PANTHER" id="PTHR30625:SF15">
    <property type="entry name" value="BIOPOLYMER TRANSPORT PROTEIN EXBB"/>
    <property type="match status" value="1"/>
</dbReference>
<keyword evidence="4 10" id="KW-0812">Transmembrane</keyword>
<feature type="transmembrane region" description="Helical" evidence="10">
    <location>
        <begin position="191"/>
        <end position="218"/>
    </location>
</feature>
<feature type="transmembrane region" description="Helical" evidence="10">
    <location>
        <begin position="72"/>
        <end position="98"/>
    </location>
</feature>
<evidence type="ECO:0000256" key="10">
    <source>
        <dbReference type="SAM" id="Phobius"/>
    </source>
</evidence>
<evidence type="ECO:0000256" key="5">
    <source>
        <dbReference type="ARBA" id="ARBA00022927"/>
    </source>
</evidence>
<comment type="similarity">
    <text evidence="8">Belongs to the exbB/tolQ family.</text>
</comment>
<gene>
    <name evidence="12" type="ORF">SAMN04488069_11365</name>
</gene>
<protein>
    <submittedName>
        <fullName evidence="12">Outer membrane transport energization protein ExbB</fullName>
    </submittedName>
</protein>
<evidence type="ECO:0000256" key="4">
    <source>
        <dbReference type="ARBA" id="ARBA00022692"/>
    </source>
</evidence>
<feature type="compositionally biased region" description="Low complexity" evidence="9">
    <location>
        <begin position="1"/>
        <end position="21"/>
    </location>
</feature>
<organism evidence="12 13">
    <name type="scientific">Hymenobacter psychrophilus</name>
    <dbReference type="NCBI Taxonomy" id="651662"/>
    <lineage>
        <taxon>Bacteria</taxon>
        <taxon>Pseudomonadati</taxon>
        <taxon>Bacteroidota</taxon>
        <taxon>Cytophagia</taxon>
        <taxon>Cytophagales</taxon>
        <taxon>Hymenobacteraceae</taxon>
        <taxon>Hymenobacter</taxon>
    </lineage>
</organism>
<evidence type="ECO:0000256" key="1">
    <source>
        <dbReference type="ARBA" id="ARBA00004651"/>
    </source>
</evidence>